<keyword evidence="2" id="KW-1185">Reference proteome</keyword>
<comment type="caution">
    <text evidence="1">The sequence shown here is derived from an EMBL/GenBank/DDBJ whole genome shotgun (WGS) entry which is preliminary data.</text>
</comment>
<organism evidence="1 2">
    <name type="scientific">Streptomyces sparsogenes DSM 40356</name>
    <dbReference type="NCBI Taxonomy" id="1331668"/>
    <lineage>
        <taxon>Bacteria</taxon>
        <taxon>Bacillati</taxon>
        <taxon>Actinomycetota</taxon>
        <taxon>Actinomycetes</taxon>
        <taxon>Kitasatosporales</taxon>
        <taxon>Streptomycetaceae</taxon>
        <taxon>Streptomyces</taxon>
    </lineage>
</organism>
<reference evidence="1 2" key="1">
    <citation type="submission" date="2013-05" db="EMBL/GenBank/DDBJ databases">
        <title>Genome sequence of Streptomyces sparsogenes DSM 40356.</title>
        <authorList>
            <person name="Coyne S."/>
            <person name="Seebeck F.P."/>
        </authorList>
    </citation>
    <scope>NUCLEOTIDE SEQUENCE [LARGE SCALE GENOMIC DNA]</scope>
    <source>
        <strain evidence="1 2">DSM 40356</strain>
    </source>
</reference>
<accession>A0A1R1SIF7</accession>
<dbReference type="EMBL" id="ASQP01000248">
    <property type="protein sequence ID" value="OMI38091.1"/>
    <property type="molecule type" value="Genomic_DNA"/>
</dbReference>
<name>A0A1R1SIF7_9ACTN</name>
<evidence type="ECO:0000313" key="1">
    <source>
        <dbReference type="EMBL" id="OMI38091.1"/>
    </source>
</evidence>
<protein>
    <submittedName>
        <fullName evidence="1">Uncharacterized protein</fullName>
    </submittedName>
</protein>
<dbReference type="Proteomes" id="UP000186168">
    <property type="component" value="Unassembled WGS sequence"/>
</dbReference>
<gene>
    <name evidence="1" type="ORF">SPAR_17710</name>
</gene>
<dbReference type="STRING" id="67365.GCA_001704635_04124"/>
<dbReference type="RefSeq" id="WP_076970992.1">
    <property type="nucleotide sequence ID" value="NZ_ASQP01000248.1"/>
</dbReference>
<sequence>MADGPWHAEWTFISTSGVTTGKADRTRYFEIRSAIFKAASTSLRDLAHEETAERGEPWKLLVAVLYSEAMLSADEVGEWRYASPDGWATVTVRFTP</sequence>
<evidence type="ECO:0000313" key="2">
    <source>
        <dbReference type="Proteomes" id="UP000186168"/>
    </source>
</evidence>
<dbReference type="AlphaFoldDB" id="A0A1R1SIF7"/>
<proteinExistence type="predicted"/>